<evidence type="ECO:0000313" key="2">
    <source>
        <dbReference type="Proteomes" id="UP000198582"/>
    </source>
</evidence>
<organism evidence="1 2">
    <name type="scientific">Amycolatopsis saalfeldensis</name>
    <dbReference type="NCBI Taxonomy" id="394193"/>
    <lineage>
        <taxon>Bacteria</taxon>
        <taxon>Bacillati</taxon>
        <taxon>Actinomycetota</taxon>
        <taxon>Actinomycetes</taxon>
        <taxon>Pseudonocardiales</taxon>
        <taxon>Pseudonocardiaceae</taxon>
        <taxon>Amycolatopsis</taxon>
    </lineage>
</organism>
<reference evidence="1 2" key="1">
    <citation type="submission" date="2016-10" db="EMBL/GenBank/DDBJ databases">
        <authorList>
            <person name="de Groot N.N."/>
        </authorList>
    </citation>
    <scope>NUCLEOTIDE SEQUENCE [LARGE SCALE GENOMIC DNA]</scope>
    <source>
        <strain evidence="1 2">DSM 44993</strain>
    </source>
</reference>
<evidence type="ECO:0000313" key="1">
    <source>
        <dbReference type="EMBL" id="SEP54586.1"/>
    </source>
</evidence>
<gene>
    <name evidence="1" type="ORF">SAMN04489732_1611</name>
</gene>
<name>A0A1H8YQZ0_9PSEU</name>
<proteinExistence type="predicted"/>
<dbReference type="EMBL" id="FOEF01000061">
    <property type="protein sequence ID" value="SEP54586.1"/>
    <property type="molecule type" value="Genomic_DNA"/>
</dbReference>
<sequence>MSYLELDADHPELTPAPAGKAWRYWVGYYCPRGTDGHFELFADDEYDGCCGSKGWDLYLDATPGDTSLPEGQWRLVAASE</sequence>
<dbReference type="AlphaFoldDB" id="A0A1H8YQZ0"/>
<protein>
    <submittedName>
        <fullName evidence="1">Uncharacterized protein</fullName>
    </submittedName>
</protein>
<accession>A0A1H8YQZ0</accession>
<dbReference type="Proteomes" id="UP000198582">
    <property type="component" value="Unassembled WGS sequence"/>
</dbReference>
<keyword evidence="2" id="KW-1185">Reference proteome</keyword>